<gene>
    <name evidence="1" type="ORF">C8N24_5185</name>
</gene>
<evidence type="ECO:0008006" key="3">
    <source>
        <dbReference type="Google" id="ProtNLM"/>
    </source>
</evidence>
<proteinExistence type="predicted"/>
<keyword evidence="2" id="KW-1185">Reference proteome</keyword>
<comment type="caution">
    <text evidence="1">The sequence shown here is derived from an EMBL/GenBank/DDBJ whole genome shotgun (WGS) entry which is preliminary data.</text>
</comment>
<organism evidence="1 2">
    <name type="scientific">Solirubrobacter pauli</name>
    <dbReference type="NCBI Taxonomy" id="166793"/>
    <lineage>
        <taxon>Bacteria</taxon>
        <taxon>Bacillati</taxon>
        <taxon>Actinomycetota</taxon>
        <taxon>Thermoleophilia</taxon>
        <taxon>Solirubrobacterales</taxon>
        <taxon>Solirubrobacteraceae</taxon>
        <taxon>Solirubrobacter</taxon>
    </lineage>
</organism>
<name>A0A660L1H1_9ACTN</name>
<dbReference type="EMBL" id="RBIL01000002">
    <property type="protein sequence ID" value="RKQ87165.1"/>
    <property type="molecule type" value="Genomic_DNA"/>
</dbReference>
<evidence type="ECO:0000313" key="1">
    <source>
        <dbReference type="EMBL" id="RKQ87165.1"/>
    </source>
</evidence>
<sequence length="65" mass="7024">MPPLPREGADVTIVWLGGTEQGVIERLEDGGRAAVVVTEAGEVLRFVLMASADYLTVDRSARLRL</sequence>
<reference evidence="1 2" key="1">
    <citation type="submission" date="2018-10" db="EMBL/GenBank/DDBJ databases">
        <title>Genomic Encyclopedia of Archaeal and Bacterial Type Strains, Phase II (KMG-II): from individual species to whole genera.</title>
        <authorList>
            <person name="Goeker M."/>
        </authorList>
    </citation>
    <scope>NUCLEOTIDE SEQUENCE [LARGE SCALE GENOMIC DNA]</scope>
    <source>
        <strain evidence="1 2">DSM 14954</strain>
    </source>
</reference>
<dbReference type="AlphaFoldDB" id="A0A660L1H1"/>
<evidence type="ECO:0000313" key="2">
    <source>
        <dbReference type="Proteomes" id="UP000278962"/>
    </source>
</evidence>
<protein>
    <recommendedName>
        <fullName evidence="3">DUF4926 domain-containing protein</fullName>
    </recommendedName>
</protein>
<accession>A0A660L1H1</accession>
<dbReference type="Proteomes" id="UP000278962">
    <property type="component" value="Unassembled WGS sequence"/>
</dbReference>